<keyword evidence="4" id="KW-1185">Reference proteome</keyword>
<dbReference type="InterPro" id="IPR001173">
    <property type="entry name" value="Glyco_trans_2-like"/>
</dbReference>
<feature type="transmembrane region" description="Helical" evidence="1">
    <location>
        <begin position="1017"/>
        <end position="1039"/>
    </location>
</feature>
<proteinExistence type="predicted"/>
<comment type="caution">
    <text evidence="3">The sequence shown here is derived from an EMBL/GenBank/DDBJ whole genome shotgun (WGS) entry which is preliminary data.</text>
</comment>
<dbReference type="AlphaFoldDB" id="A0A080N1V6"/>
<dbReference type="InterPro" id="IPR029044">
    <property type="entry name" value="Nucleotide-diphossugar_trans"/>
</dbReference>
<feature type="domain" description="Glycosyltransferase 2-like" evidence="2">
    <location>
        <begin position="132"/>
        <end position="338"/>
    </location>
</feature>
<evidence type="ECO:0000313" key="3">
    <source>
        <dbReference type="EMBL" id="KFF30837.1"/>
    </source>
</evidence>
<feature type="transmembrane region" description="Helical" evidence="1">
    <location>
        <begin position="503"/>
        <end position="523"/>
    </location>
</feature>
<dbReference type="PANTHER" id="PTHR43179">
    <property type="entry name" value="RHAMNOSYLTRANSFERASE WBBL"/>
    <property type="match status" value="1"/>
</dbReference>
<feature type="transmembrane region" description="Helical" evidence="1">
    <location>
        <begin position="766"/>
        <end position="786"/>
    </location>
</feature>
<name>A0A080N1V6_9BIFI</name>
<dbReference type="SUPFAM" id="SSF53448">
    <property type="entry name" value="Nucleotide-diphospho-sugar transferases"/>
    <property type="match status" value="1"/>
</dbReference>
<sequence>MSSIMKTDVQHIVSDLIQGRSRRVRENVDAQVAAVIAVENDMRFFATTVRSLLDQDVLPGIIVVADCSGSTNHPVRSEFSVRVEGFPEGRRQPVANVDVQVVRSTGAKSFADAVNRAMQYARLGQRTESLWLLHDDSRPADRRCLASLVEAKRNTPTASLLGAKQLDWSGENLHNVGYYAGRHRLQSLVVDGESDQEQYDARNDVFAVSLAGALMPLSTLEQFGGIDPWFGSFGEAGDFSRRICLGGGRVVVVPHAKIAHRRARVEGIRSKLGQPEDEEAPQDSSMERVKAEVRYAYTDVHRFLWPVMWLLHLLVSIVSTFREMFAKRPYTAWCVFCSPWYLFSVLVHCSRARRAVSQQSGVSLSDLSVLRADRRQIRQWRRRCGDFDSQHNAVLLSPLDKMHLHRRVVKRYTGALLMSVVAFGGLVAFQWDVFRAALSGASLYSTSLVSSAATFGQLFTAATTPWAYGVGVGASSPPSPWLLVWLAASVLTLGHPAAALSLIYFAAPPLCALAFWAFAGIFTRSDYVRIAAGLLWSAAGWALGLYQDADLPMLVVMIFLPAAFAFVFRAVGMYRTEYPVHARPSIQMAACSALCFIPVMCAEPQLMFPLIVVFLIFMLTVRSHRPMLLLIPLPAALSLAPTLVYAVHYAKLGLWRQLFADVTVAELSGARPPRPLNFVQVVLESFGLDAKTVFSTNLWSVHLPALSMFAVLVVLACLALVCLVFPSALRVSRMMWITAICGILLTLVSVRVAVAPGDAGSAAGSSLPGLILVLLSLIACICIMAGNAVMGTMPHRWDGVAVVRAQEPRSEGFFSEESDGHAVVAKVGRSVLVALLLVMTGTWSLCGARIRGNDVRVTSEGLPLVVVDYLQQGDNHRVLALKAESGNKVDYTVMRTRRGDLMDVSPGQANQKLVGLSDDADAKLAQSAAHLLARFDGDAVATVARLGFGGIYVANDTHPNVRAVSQALISNVNASDGTQVLAQSERGVYYQFSDVGLAQRGVASQGRVRAESSPWRYAWCYSFATVLFLYCLVALPRVLHRNREEA</sequence>
<feature type="transmembrane region" description="Helical" evidence="1">
    <location>
        <begin position="303"/>
        <end position="324"/>
    </location>
</feature>
<keyword evidence="1" id="KW-0812">Transmembrane</keyword>
<protein>
    <submittedName>
        <fullName evidence="3">Putative membrane protein</fullName>
    </submittedName>
</protein>
<dbReference type="Gene3D" id="3.90.550.10">
    <property type="entry name" value="Spore Coat Polysaccharide Biosynthesis Protein SpsA, Chain A"/>
    <property type="match status" value="1"/>
</dbReference>
<feature type="transmembrane region" description="Helical" evidence="1">
    <location>
        <begin position="736"/>
        <end position="754"/>
    </location>
</feature>
<dbReference type="Pfam" id="PF13632">
    <property type="entry name" value="Glyco_trans_2_3"/>
    <property type="match status" value="1"/>
</dbReference>
<feature type="transmembrane region" description="Helical" evidence="1">
    <location>
        <begin position="530"/>
        <end position="547"/>
    </location>
</feature>
<evidence type="ECO:0000259" key="2">
    <source>
        <dbReference type="Pfam" id="PF13632"/>
    </source>
</evidence>
<keyword evidence="1" id="KW-1133">Transmembrane helix</keyword>
<organism evidence="3 4">
    <name type="scientific">Bifidobacterium bombi DSM 19703</name>
    <dbReference type="NCBI Taxonomy" id="1341695"/>
    <lineage>
        <taxon>Bacteria</taxon>
        <taxon>Bacillati</taxon>
        <taxon>Actinomycetota</taxon>
        <taxon>Actinomycetes</taxon>
        <taxon>Bifidobacteriales</taxon>
        <taxon>Bifidobacteriaceae</taxon>
        <taxon>Bifidobacterium</taxon>
    </lineage>
</organism>
<accession>A0A080N1V6</accession>
<evidence type="ECO:0000313" key="4">
    <source>
        <dbReference type="Proteomes" id="UP000028730"/>
    </source>
</evidence>
<keyword evidence="1" id="KW-0472">Membrane</keyword>
<dbReference type="STRING" id="1341695.BBOMB_0151"/>
<dbReference type="Proteomes" id="UP000028730">
    <property type="component" value="Unassembled WGS sequence"/>
</dbReference>
<feature type="transmembrane region" description="Helical" evidence="1">
    <location>
        <begin position="705"/>
        <end position="729"/>
    </location>
</feature>
<gene>
    <name evidence="3" type="ORF">BBOMB_0151</name>
</gene>
<feature type="transmembrane region" description="Helical" evidence="1">
    <location>
        <begin position="553"/>
        <end position="572"/>
    </location>
</feature>
<dbReference type="EMBL" id="ATLK01000001">
    <property type="protein sequence ID" value="KFF30837.1"/>
    <property type="molecule type" value="Genomic_DNA"/>
</dbReference>
<dbReference type="PANTHER" id="PTHR43179:SF7">
    <property type="entry name" value="RHAMNOSYLTRANSFERASE WBBL"/>
    <property type="match status" value="1"/>
</dbReference>
<dbReference type="eggNOG" id="COG5617">
    <property type="taxonomic scope" value="Bacteria"/>
</dbReference>
<feature type="transmembrane region" description="Helical" evidence="1">
    <location>
        <begin position="628"/>
        <end position="648"/>
    </location>
</feature>
<reference evidence="3 4" key="1">
    <citation type="journal article" date="2014" name="Appl. Environ. Microbiol.">
        <title>Genomic encyclopedia of type strains of the genus Bifidobacterium.</title>
        <authorList>
            <person name="Milani C."/>
            <person name="Lugli G.A."/>
            <person name="Duranti S."/>
            <person name="Turroni F."/>
            <person name="Bottacini F."/>
            <person name="Mangifesta M."/>
            <person name="Sanchez B."/>
            <person name="Viappiani A."/>
            <person name="Mancabelli L."/>
            <person name="Taminiau B."/>
            <person name="Delcenserie V."/>
            <person name="Barrangou R."/>
            <person name="Margolles A."/>
            <person name="van Sinderen D."/>
            <person name="Ventura M."/>
        </authorList>
    </citation>
    <scope>NUCLEOTIDE SEQUENCE [LARGE SCALE GENOMIC DNA]</scope>
    <source>
        <strain evidence="3 4">DSM 19703</strain>
    </source>
</reference>
<feature type="transmembrane region" description="Helical" evidence="1">
    <location>
        <begin position="330"/>
        <end position="349"/>
    </location>
</feature>
<feature type="transmembrane region" description="Helical" evidence="1">
    <location>
        <begin position="412"/>
        <end position="431"/>
    </location>
</feature>
<evidence type="ECO:0000256" key="1">
    <source>
        <dbReference type="SAM" id="Phobius"/>
    </source>
</evidence>
<dbReference type="eggNOG" id="COG1216">
    <property type="taxonomic scope" value="Bacteria"/>
</dbReference>